<evidence type="ECO:0000256" key="2">
    <source>
        <dbReference type="ARBA" id="ARBA00022840"/>
    </source>
</evidence>
<evidence type="ECO:0000313" key="6">
    <source>
        <dbReference type="EMBL" id="RTE55100.1"/>
    </source>
</evidence>
<feature type="transmembrane region" description="Helical" evidence="4">
    <location>
        <begin position="233"/>
        <end position="250"/>
    </location>
</feature>
<dbReference type="AlphaFoldDB" id="A0A3S0AGD4"/>
<dbReference type="GO" id="GO:0140664">
    <property type="term" value="F:ATP-dependent DNA damage sensor activity"/>
    <property type="evidence" value="ECO:0007669"/>
    <property type="project" value="InterPro"/>
</dbReference>
<dbReference type="PANTHER" id="PTHR11361">
    <property type="entry name" value="DNA MISMATCH REPAIR PROTEIN MUTS FAMILY MEMBER"/>
    <property type="match status" value="1"/>
</dbReference>
<keyword evidence="3" id="KW-0238">DNA-binding</keyword>
<feature type="transmembrane region" description="Helical" evidence="4">
    <location>
        <begin position="53"/>
        <end position="69"/>
    </location>
</feature>
<dbReference type="GO" id="GO:0030983">
    <property type="term" value="F:mismatched DNA binding"/>
    <property type="evidence" value="ECO:0007669"/>
    <property type="project" value="InterPro"/>
</dbReference>
<dbReference type="InterPro" id="IPR045076">
    <property type="entry name" value="MutS"/>
</dbReference>
<dbReference type="InterPro" id="IPR027417">
    <property type="entry name" value="P-loop_NTPase"/>
</dbReference>
<keyword evidence="7" id="KW-1185">Reference proteome</keyword>
<comment type="caution">
    <text evidence="6">The sequence shown here is derived from an EMBL/GenBank/DDBJ whole genome shotgun (WGS) entry which is preliminary data.</text>
</comment>
<dbReference type="SUPFAM" id="SSF52540">
    <property type="entry name" value="P-loop containing nucleoside triphosphate hydrolases"/>
    <property type="match status" value="1"/>
</dbReference>
<dbReference type="Gene3D" id="3.40.50.300">
    <property type="entry name" value="P-loop containing nucleotide triphosphate hydrolases"/>
    <property type="match status" value="1"/>
</dbReference>
<dbReference type="Pfam" id="PF00488">
    <property type="entry name" value="MutS_V"/>
    <property type="match status" value="1"/>
</dbReference>
<dbReference type="InterPro" id="IPR000432">
    <property type="entry name" value="DNA_mismatch_repair_MutS_C"/>
</dbReference>
<evidence type="ECO:0000256" key="4">
    <source>
        <dbReference type="SAM" id="Phobius"/>
    </source>
</evidence>
<evidence type="ECO:0000256" key="1">
    <source>
        <dbReference type="ARBA" id="ARBA00022741"/>
    </source>
</evidence>
<keyword evidence="1" id="KW-0547">Nucleotide-binding</keyword>
<dbReference type="Gene3D" id="1.10.1420.10">
    <property type="match status" value="1"/>
</dbReference>
<accession>A0A3S0AGD4</accession>
<organism evidence="6 7">
    <name type="scientific">Arenibacter aquaticus</name>
    <dbReference type="NCBI Taxonomy" id="2489054"/>
    <lineage>
        <taxon>Bacteria</taxon>
        <taxon>Pseudomonadati</taxon>
        <taxon>Bacteroidota</taxon>
        <taxon>Flavobacteriia</taxon>
        <taxon>Flavobacteriales</taxon>
        <taxon>Flavobacteriaceae</taxon>
        <taxon>Arenibacter</taxon>
    </lineage>
</organism>
<dbReference type="RefSeq" id="WP_126160403.1">
    <property type="nucleotide sequence ID" value="NZ_RQPJ01000001.1"/>
</dbReference>
<evidence type="ECO:0000256" key="3">
    <source>
        <dbReference type="ARBA" id="ARBA00023125"/>
    </source>
</evidence>
<dbReference type="Proteomes" id="UP000267585">
    <property type="component" value="Unassembled WGS sequence"/>
</dbReference>
<keyword evidence="4" id="KW-1133">Transmembrane helix</keyword>
<name>A0A3S0AGD4_9FLAO</name>
<dbReference type="GO" id="GO:0005524">
    <property type="term" value="F:ATP binding"/>
    <property type="evidence" value="ECO:0007669"/>
    <property type="project" value="UniProtKB-KW"/>
</dbReference>
<reference evidence="6 7" key="1">
    <citation type="submission" date="2018-11" db="EMBL/GenBank/DDBJ databases">
        <title>Arenibacter aquaticus sp.nov., a marine bacterium isolated from surface seawater in the South China Sea.</title>
        <authorList>
            <person name="Guo J."/>
            <person name="Sun J."/>
        </authorList>
    </citation>
    <scope>NUCLEOTIDE SEQUENCE [LARGE SCALE GENOMIC DNA]</scope>
    <source>
        <strain evidence="6 7">GUO666</strain>
    </source>
</reference>
<dbReference type="SMART" id="SM00534">
    <property type="entry name" value="MUTSac"/>
    <property type="match status" value="1"/>
</dbReference>
<evidence type="ECO:0000313" key="7">
    <source>
        <dbReference type="Proteomes" id="UP000267585"/>
    </source>
</evidence>
<dbReference type="EMBL" id="RQPJ01000001">
    <property type="protein sequence ID" value="RTE55100.1"/>
    <property type="molecule type" value="Genomic_DNA"/>
</dbReference>
<dbReference type="PANTHER" id="PTHR11361:SF99">
    <property type="entry name" value="DNA MISMATCH REPAIR PROTEIN"/>
    <property type="match status" value="1"/>
</dbReference>
<dbReference type="GO" id="GO:0005829">
    <property type="term" value="C:cytosol"/>
    <property type="evidence" value="ECO:0007669"/>
    <property type="project" value="TreeGrafter"/>
</dbReference>
<gene>
    <name evidence="6" type="ORF">EHW67_00600</name>
</gene>
<feature type="transmembrane region" description="Helical" evidence="4">
    <location>
        <begin position="209"/>
        <end position="227"/>
    </location>
</feature>
<evidence type="ECO:0000259" key="5">
    <source>
        <dbReference type="SMART" id="SM00534"/>
    </source>
</evidence>
<feature type="transmembrane region" description="Helical" evidence="4">
    <location>
        <begin position="26"/>
        <end position="47"/>
    </location>
</feature>
<proteinExistence type="predicted"/>
<keyword evidence="2" id="KW-0067">ATP-binding</keyword>
<dbReference type="GO" id="GO:0006298">
    <property type="term" value="P:mismatch repair"/>
    <property type="evidence" value="ECO:0007669"/>
    <property type="project" value="InterPro"/>
</dbReference>
<feature type="domain" description="DNA mismatch repair proteins mutS family" evidence="5">
    <location>
        <begin position="415"/>
        <end position="587"/>
    </location>
</feature>
<keyword evidence="4" id="KW-0812">Transmembrane</keyword>
<protein>
    <submittedName>
        <fullName evidence="6">DNA mismatch repair protein MutS</fullName>
    </submittedName>
</protein>
<sequence>MDSLTSFYQNRIETYKEQLGKVKQRLVVSSSIRLLVFFAAAAMVYFLFGEAKLVFTVIIVAIAIFLYLISKHTDLLYQRDKLLALIKLNQTEIQVLERKFHQLPDGLEYKDPSHFFAQDIDLFGKGSFYQYSNRTALPQGSELLVEMLLSNNIDNIASKQEAVAELAKMPDWRQQFSAIAFLVKTDVGTKTIVSWLKGYTSYVPKAMRIISYIFSLLSVILIGGYLLGLLPGFPIIVILLVGLLLSGYYLKNTSKLASDANRVQSTFRQYQKLILKIEEETFTSDLLKEKRNSVVSTTEKASQILKEFSEILSALDQRNNMFFALLGNGFFLWDLRQAHRIEQWIDRHGAKVENWFKAIAFFDVYNSLGNFAHNHPNYVFPKLVEGDVVLKASEASHPLLDPQKAVTNDINLLREEFFIVTGANMAGKSTFLRTVSLQIVMANMGLPVCASAAEYGPIKLITSMRTTDSLTDDESYFFSELKRLKYIVDQIGNGGYFIVLDEILKGTNSMDKAIGSRKFVERLVASKSTGIIATHDLSLCEASKELPQVKNYYFDAEIINNELHFDYTFKPGICKNMNASFLLKKMEIVE</sequence>
<dbReference type="OrthoDB" id="9802448at2"/>
<keyword evidence="4" id="KW-0472">Membrane</keyword>